<dbReference type="InterPro" id="IPR019546">
    <property type="entry name" value="TAT_signal_bac_arc"/>
</dbReference>
<evidence type="ECO:0000256" key="1">
    <source>
        <dbReference type="ARBA" id="ARBA00005641"/>
    </source>
</evidence>
<dbReference type="GO" id="GO:0030245">
    <property type="term" value="P:cellulose catabolic process"/>
    <property type="evidence" value="ECO:0007669"/>
    <property type="project" value="UniProtKB-KW"/>
</dbReference>
<sequence length="386" mass="43648">MNTSDSRRDFLKKSALLGSGLSLAASTSLKAFAEVAKSKNKLPAWKGFNLLDFFSHDPNGGRPTKPEYIQWIADWGFDFARIPISYPSYLDIDRSRPIRPDEVLNFDESRLEKVDELVERCISQGLHVSLNLHRAPGFCINAGFVEPYNLWKDQEALDAFCAHWDMWATRYNGISKKNLSFDLVNEPYQRADPNDQHSPGGPVDMLDYHRVAEAALGTIKSVKKSRLVIADGNGGGGIAMPELADLELAQSCRGYHPFPISHYKASWVYKDPSTVPPVDWPLQQVDKLLDIENIREYYAPWKTLIDQGIGVHCGECGCYNETPHDVFLSWFGDVLTVLKENGIGFGIWEFSGTFGVLNSGRKDVEYEDWYGEKLDRKFLDLLRSQI</sequence>
<dbReference type="Gene3D" id="3.20.20.80">
    <property type="entry name" value="Glycosidases"/>
    <property type="match status" value="1"/>
</dbReference>
<evidence type="ECO:0000256" key="6">
    <source>
        <dbReference type="ARBA" id="ARBA00023326"/>
    </source>
</evidence>
<dbReference type="InterPro" id="IPR017853">
    <property type="entry name" value="GH"/>
</dbReference>
<dbReference type="Pfam" id="PF00150">
    <property type="entry name" value="Cellulase"/>
    <property type="match status" value="1"/>
</dbReference>
<evidence type="ECO:0000256" key="2">
    <source>
        <dbReference type="ARBA" id="ARBA00022801"/>
    </source>
</evidence>
<evidence type="ECO:0000256" key="4">
    <source>
        <dbReference type="ARBA" id="ARBA00023277"/>
    </source>
</evidence>
<name>A0A2W7R911_9BACT</name>
<reference evidence="9 10" key="1">
    <citation type="submission" date="2018-06" db="EMBL/GenBank/DDBJ databases">
        <title>Genomic Encyclopedia of Archaeal and Bacterial Type Strains, Phase II (KMG-II): from individual species to whole genera.</title>
        <authorList>
            <person name="Goeker M."/>
        </authorList>
    </citation>
    <scope>NUCLEOTIDE SEQUENCE [LARGE SCALE GENOMIC DNA]</scope>
    <source>
        <strain evidence="9 10">DSM 19830</strain>
    </source>
</reference>
<dbReference type="GO" id="GO:0008422">
    <property type="term" value="F:beta-glucosidase activity"/>
    <property type="evidence" value="ECO:0007669"/>
    <property type="project" value="TreeGrafter"/>
</dbReference>
<gene>
    <name evidence="9" type="ORF">LV85_04053</name>
</gene>
<keyword evidence="10" id="KW-1185">Reference proteome</keyword>
<dbReference type="PROSITE" id="PS51318">
    <property type="entry name" value="TAT"/>
    <property type="match status" value="1"/>
</dbReference>
<accession>A0A2W7R911</accession>
<dbReference type="InterPro" id="IPR006311">
    <property type="entry name" value="TAT_signal"/>
</dbReference>
<keyword evidence="6" id="KW-0624">Polysaccharide degradation</keyword>
<dbReference type="OrthoDB" id="9800955at2"/>
<comment type="caution">
    <text evidence="9">The sequence shown here is derived from an EMBL/GenBank/DDBJ whole genome shotgun (WGS) entry which is preliminary data.</text>
</comment>
<dbReference type="InterPro" id="IPR001547">
    <property type="entry name" value="Glyco_hydro_5"/>
</dbReference>
<dbReference type="GO" id="GO:0009986">
    <property type="term" value="C:cell surface"/>
    <property type="evidence" value="ECO:0007669"/>
    <property type="project" value="TreeGrafter"/>
</dbReference>
<dbReference type="GO" id="GO:0005576">
    <property type="term" value="C:extracellular region"/>
    <property type="evidence" value="ECO:0007669"/>
    <property type="project" value="TreeGrafter"/>
</dbReference>
<protein>
    <submittedName>
        <fullName evidence="9">Secreted protein</fullName>
    </submittedName>
</protein>
<feature type="domain" description="Glycoside hydrolase family 5" evidence="8">
    <location>
        <begin position="46"/>
        <end position="351"/>
    </location>
</feature>
<dbReference type="PANTHER" id="PTHR31297">
    <property type="entry name" value="GLUCAN ENDO-1,6-BETA-GLUCOSIDASE B"/>
    <property type="match status" value="1"/>
</dbReference>
<proteinExistence type="inferred from homology"/>
<keyword evidence="3" id="KW-0136">Cellulose degradation</keyword>
<keyword evidence="4" id="KW-0119">Carbohydrate metabolism</keyword>
<dbReference type="PANTHER" id="PTHR31297:SF41">
    <property type="entry name" value="ENDOGLUCANASE, PUTATIVE (AFU_ORTHOLOGUE AFUA_5G01830)-RELATED"/>
    <property type="match status" value="1"/>
</dbReference>
<evidence type="ECO:0000259" key="8">
    <source>
        <dbReference type="Pfam" id="PF00150"/>
    </source>
</evidence>
<dbReference type="Proteomes" id="UP000248882">
    <property type="component" value="Unassembled WGS sequence"/>
</dbReference>
<comment type="similarity">
    <text evidence="1 7">Belongs to the glycosyl hydrolase 5 (cellulase A) family.</text>
</comment>
<dbReference type="SUPFAM" id="SSF51445">
    <property type="entry name" value="(Trans)glycosidases"/>
    <property type="match status" value="1"/>
</dbReference>
<evidence type="ECO:0000256" key="5">
    <source>
        <dbReference type="ARBA" id="ARBA00023295"/>
    </source>
</evidence>
<dbReference type="RefSeq" id="WP_111322822.1">
    <property type="nucleotide sequence ID" value="NZ_QKZT01000026.1"/>
</dbReference>
<dbReference type="EMBL" id="QKZT01000026">
    <property type="protein sequence ID" value="PZX47095.1"/>
    <property type="molecule type" value="Genomic_DNA"/>
</dbReference>
<evidence type="ECO:0000256" key="7">
    <source>
        <dbReference type="RuleBase" id="RU361153"/>
    </source>
</evidence>
<evidence type="ECO:0000313" key="9">
    <source>
        <dbReference type="EMBL" id="PZX47095.1"/>
    </source>
</evidence>
<dbReference type="AlphaFoldDB" id="A0A2W7R911"/>
<organism evidence="9 10">
    <name type="scientific">Algoriphagus chordae</name>
    <dbReference type="NCBI Taxonomy" id="237019"/>
    <lineage>
        <taxon>Bacteria</taxon>
        <taxon>Pseudomonadati</taxon>
        <taxon>Bacteroidota</taxon>
        <taxon>Cytophagia</taxon>
        <taxon>Cytophagales</taxon>
        <taxon>Cyclobacteriaceae</taxon>
        <taxon>Algoriphagus</taxon>
    </lineage>
</organism>
<dbReference type="InterPro" id="IPR050386">
    <property type="entry name" value="Glycosyl_hydrolase_5"/>
</dbReference>
<keyword evidence="5 7" id="KW-0326">Glycosidase</keyword>
<dbReference type="NCBIfam" id="TIGR01409">
    <property type="entry name" value="TAT_signal_seq"/>
    <property type="match status" value="1"/>
</dbReference>
<evidence type="ECO:0000256" key="3">
    <source>
        <dbReference type="ARBA" id="ARBA00023001"/>
    </source>
</evidence>
<keyword evidence="2 7" id="KW-0378">Hydrolase</keyword>
<evidence type="ECO:0000313" key="10">
    <source>
        <dbReference type="Proteomes" id="UP000248882"/>
    </source>
</evidence>